<feature type="region of interest" description="Disordered" evidence="5">
    <location>
        <begin position="463"/>
        <end position="537"/>
    </location>
</feature>
<dbReference type="Gene3D" id="1.10.10.10">
    <property type="entry name" value="Winged helix-like DNA-binding domain superfamily/Winged helix DNA-binding domain"/>
    <property type="match status" value="2"/>
</dbReference>
<feature type="compositionally biased region" description="Pro residues" evidence="5">
    <location>
        <begin position="472"/>
        <end position="481"/>
    </location>
</feature>
<dbReference type="InterPro" id="IPR001650">
    <property type="entry name" value="Helicase_C-like"/>
</dbReference>
<dbReference type="PANTHER" id="PTHR30603">
    <property type="entry name" value="RNA POLYMERASE SIGMA FACTOR RPO"/>
    <property type="match status" value="1"/>
</dbReference>
<name>A0AAU8EQX3_9MICC</name>
<keyword evidence="2" id="KW-0731">Sigma factor</keyword>
<protein>
    <submittedName>
        <fullName evidence="8">Sigma-70 family RNA polymerase sigma factor</fullName>
    </submittedName>
</protein>
<evidence type="ECO:0000259" key="6">
    <source>
        <dbReference type="PROSITE" id="PS51192"/>
    </source>
</evidence>
<dbReference type="Pfam" id="PF04542">
    <property type="entry name" value="Sigma70_r2"/>
    <property type="match status" value="1"/>
</dbReference>
<evidence type="ECO:0000256" key="4">
    <source>
        <dbReference type="ARBA" id="ARBA00023163"/>
    </source>
</evidence>
<dbReference type="InterPro" id="IPR050239">
    <property type="entry name" value="Sigma-70_RNA_pol_init_factors"/>
</dbReference>
<dbReference type="PROSITE" id="PS00716">
    <property type="entry name" value="SIGMA70_2"/>
    <property type="match status" value="1"/>
</dbReference>
<evidence type="ECO:0000256" key="5">
    <source>
        <dbReference type="SAM" id="MobiDB-lite"/>
    </source>
</evidence>
<gene>
    <name evidence="8" type="ORF">ABRP34_19750</name>
</gene>
<dbReference type="InterPro" id="IPR014284">
    <property type="entry name" value="RNA_pol_sigma-70_dom"/>
</dbReference>
<dbReference type="NCBIfam" id="TIGR02937">
    <property type="entry name" value="sigma70-ECF"/>
    <property type="match status" value="1"/>
</dbReference>
<evidence type="ECO:0000256" key="2">
    <source>
        <dbReference type="ARBA" id="ARBA00023082"/>
    </source>
</evidence>
<dbReference type="SUPFAM" id="SSF52540">
    <property type="entry name" value="P-loop containing nucleoside triphosphate hydrolases"/>
    <property type="match status" value="1"/>
</dbReference>
<evidence type="ECO:0000259" key="7">
    <source>
        <dbReference type="PROSITE" id="PS51194"/>
    </source>
</evidence>
<dbReference type="Gene3D" id="1.10.601.10">
    <property type="entry name" value="RNA Polymerase Primary Sigma Factor"/>
    <property type="match status" value="2"/>
</dbReference>
<evidence type="ECO:0000256" key="3">
    <source>
        <dbReference type="ARBA" id="ARBA00023125"/>
    </source>
</evidence>
<accession>A0AAU8EQX3</accession>
<dbReference type="InterPro" id="IPR009042">
    <property type="entry name" value="RNA_pol_sigma70_r1_2"/>
</dbReference>
<dbReference type="AlphaFoldDB" id="A0AAU8EQX3"/>
<dbReference type="Pfam" id="PF00271">
    <property type="entry name" value="Helicase_C"/>
    <property type="match status" value="1"/>
</dbReference>
<feature type="region of interest" description="Disordered" evidence="5">
    <location>
        <begin position="857"/>
        <end position="900"/>
    </location>
</feature>
<dbReference type="SMART" id="SM00487">
    <property type="entry name" value="DEXDc"/>
    <property type="match status" value="1"/>
</dbReference>
<dbReference type="GO" id="GO:0005524">
    <property type="term" value="F:ATP binding"/>
    <property type="evidence" value="ECO:0007669"/>
    <property type="project" value="InterPro"/>
</dbReference>
<sequence length="900" mass="99075">MPELADDASHPSATLTRVPEAVPAASVPAEYDYAFLYTWQQEALKAWHSNSRHGVIEAVTGAGKTRVGIAAAFEAVRQGIKVLILVPTAELQTQWLSSLQRDLAKARRGALGNGRSESLDDVDILVAIVHSASNRETLRSHKAGLIIADECHRYAAPMFTGALQEGYAWRLGLTATYERADGEHENLLTPYFGGVVYNLWYDRALKDEVIAPFDIALVGVDLTASEQSDYDEFSSTMTETARHLESYAGIPRKPFHQFIAAVGTLAASESPSREATLARKYMKAMASRLTLLAEARTKYFALAALKETVNQSHGTLVFTQTQESARRAEQVYTALGCRASALYSGMAKDDRKQGMEDFRMGASQILAAPRLLDEGIDVPEADLGIIVAANRSQRQMVQRLGRVIRKKADGRVGRLVVLYSKGTVEDPDVQGEEFLGKVLPFAREFDFFDMKSDLSRLQEFLRQEEVEEEAPVPAPKPSPKPRPTDNDGVPAGEDASENSEFEPGEDVFDDPGLEDYLPPTGYDGEDGSAPTSFDLEEPDWPEELAGMEGFSEDAVRDYLRRAGRAELLTAEQEVELAQEIEAGLYAAHLLGDGTPRGRKHSRELRAIALLGQRAGDALLEANLRLVVSIAKRYLNRGLDFLDLIQEGNLGLHHAICKFDFTKGFKFSTYATWWIRQSVTRALADQGRLIRLPVHMVEQIHKVLAVQRSAAMEGITCTIEEVAHRAGTTASKVEYLLNLDRLVYSLDVLVPDCRGGLEPLAEQLVDPLDVDVVEGIAKEQLTVQIHTILDTFTEREAGVIAMRFGLTDGEHKTLDEIGKIYGVTRERIRQIEKKTMDLLKDPGVSAPLRSFHFDGEEVEAGTTPDESIRDGLPAPASTDETQLSEPAASVVETTTSQCMGD</sequence>
<dbReference type="GO" id="GO:0016987">
    <property type="term" value="F:sigma factor activity"/>
    <property type="evidence" value="ECO:0007669"/>
    <property type="project" value="UniProtKB-KW"/>
</dbReference>
<dbReference type="Gene3D" id="3.40.50.300">
    <property type="entry name" value="P-loop containing nucleotide triphosphate hydrolases"/>
    <property type="match status" value="2"/>
</dbReference>
<evidence type="ECO:0000256" key="1">
    <source>
        <dbReference type="ARBA" id="ARBA00023015"/>
    </source>
</evidence>
<dbReference type="InterPro" id="IPR014001">
    <property type="entry name" value="Helicase_ATP-bd"/>
</dbReference>
<dbReference type="InterPro" id="IPR036388">
    <property type="entry name" value="WH-like_DNA-bd_sf"/>
</dbReference>
<dbReference type="SUPFAM" id="SSF88659">
    <property type="entry name" value="Sigma3 and sigma4 domains of RNA polymerase sigma factors"/>
    <property type="match status" value="1"/>
</dbReference>
<dbReference type="InterPro" id="IPR007630">
    <property type="entry name" value="RNA_pol_sigma70_r4"/>
</dbReference>
<dbReference type="PANTHER" id="PTHR30603:SF60">
    <property type="entry name" value="RNA POLYMERASE SIGMA FACTOR RPOD"/>
    <property type="match status" value="1"/>
</dbReference>
<keyword evidence="1" id="KW-0805">Transcription regulation</keyword>
<dbReference type="RefSeq" id="WP_353711468.1">
    <property type="nucleotide sequence ID" value="NZ_CP159279.1"/>
</dbReference>
<dbReference type="SMART" id="SM00490">
    <property type="entry name" value="HELICc"/>
    <property type="match status" value="1"/>
</dbReference>
<dbReference type="PROSITE" id="PS51192">
    <property type="entry name" value="HELICASE_ATP_BIND_1"/>
    <property type="match status" value="1"/>
</dbReference>
<organism evidence="8">
    <name type="scientific">Arthrobacter sp. K5</name>
    <dbReference type="NCBI Taxonomy" id="2839623"/>
    <lineage>
        <taxon>Bacteria</taxon>
        <taxon>Bacillati</taxon>
        <taxon>Actinomycetota</taxon>
        <taxon>Actinomycetes</taxon>
        <taxon>Micrococcales</taxon>
        <taxon>Micrococcaceae</taxon>
        <taxon>Arthrobacter</taxon>
    </lineage>
</organism>
<dbReference type="Pfam" id="PF04545">
    <property type="entry name" value="Sigma70_r4"/>
    <property type="match status" value="1"/>
</dbReference>
<feature type="domain" description="Helicase ATP-binding" evidence="6">
    <location>
        <begin position="45"/>
        <end position="195"/>
    </location>
</feature>
<evidence type="ECO:0000313" key="8">
    <source>
        <dbReference type="EMBL" id="XCH11011.1"/>
    </source>
</evidence>
<dbReference type="InterPro" id="IPR007627">
    <property type="entry name" value="RNA_pol_sigma70_r2"/>
</dbReference>
<keyword evidence="4" id="KW-0804">Transcription</keyword>
<feature type="compositionally biased region" description="Polar residues" evidence="5">
    <location>
        <begin position="890"/>
        <end position="900"/>
    </location>
</feature>
<dbReference type="CDD" id="cd06171">
    <property type="entry name" value="Sigma70_r4"/>
    <property type="match status" value="1"/>
</dbReference>
<keyword evidence="3" id="KW-0238">DNA-binding</keyword>
<reference evidence="8" key="1">
    <citation type="submission" date="2024-06" db="EMBL/GenBank/DDBJ databases">
        <title>Biodegradation of dimethachlon by Arthrobacter sp. K5: mechanistic insights and ecological implications.</title>
        <authorList>
            <person name="Hu S."/>
            <person name="Lu P."/>
        </authorList>
    </citation>
    <scope>NUCLEOTIDE SEQUENCE</scope>
    <source>
        <strain evidence="8">K5</strain>
    </source>
</reference>
<dbReference type="Pfam" id="PF04851">
    <property type="entry name" value="ResIII"/>
    <property type="match status" value="1"/>
</dbReference>
<dbReference type="InterPro" id="IPR027417">
    <property type="entry name" value="P-loop_NTPase"/>
</dbReference>
<feature type="compositionally biased region" description="Acidic residues" evidence="5">
    <location>
        <begin position="494"/>
        <end position="513"/>
    </location>
</feature>
<dbReference type="EMBL" id="CP159279">
    <property type="protein sequence ID" value="XCH11011.1"/>
    <property type="molecule type" value="Genomic_DNA"/>
</dbReference>
<feature type="domain" description="Helicase C-terminal" evidence="7">
    <location>
        <begin position="304"/>
        <end position="458"/>
    </location>
</feature>
<dbReference type="GO" id="GO:0016787">
    <property type="term" value="F:hydrolase activity"/>
    <property type="evidence" value="ECO:0007669"/>
    <property type="project" value="InterPro"/>
</dbReference>
<dbReference type="CDD" id="cd17926">
    <property type="entry name" value="DEXHc_RE"/>
    <property type="match status" value="1"/>
</dbReference>
<dbReference type="Pfam" id="PF00140">
    <property type="entry name" value="Sigma70_r1_2"/>
    <property type="match status" value="1"/>
</dbReference>
<dbReference type="PROSITE" id="PS51194">
    <property type="entry name" value="HELICASE_CTER"/>
    <property type="match status" value="1"/>
</dbReference>
<proteinExistence type="predicted"/>
<dbReference type="InterPro" id="IPR013324">
    <property type="entry name" value="RNA_pol_sigma_r3/r4-like"/>
</dbReference>
<dbReference type="InterPro" id="IPR000943">
    <property type="entry name" value="RNA_pol_sigma70"/>
</dbReference>
<dbReference type="SUPFAM" id="SSF88946">
    <property type="entry name" value="Sigma2 domain of RNA polymerase sigma factors"/>
    <property type="match status" value="1"/>
</dbReference>
<dbReference type="GO" id="GO:0003677">
    <property type="term" value="F:DNA binding"/>
    <property type="evidence" value="ECO:0007669"/>
    <property type="project" value="UniProtKB-KW"/>
</dbReference>
<dbReference type="InterPro" id="IPR013325">
    <property type="entry name" value="RNA_pol_sigma_r2"/>
</dbReference>
<dbReference type="InterPro" id="IPR006935">
    <property type="entry name" value="Helicase/UvrB_N"/>
</dbReference>
<dbReference type="PRINTS" id="PR00046">
    <property type="entry name" value="SIGMA70FCT"/>
</dbReference>
<dbReference type="GO" id="GO:0006352">
    <property type="term" value="P:DNA-templated transcription initiation"/>
    <property type="evidence" value="ECO:0007669"/>
    <property type="project" value="InterPro"/>
</dbReference>